<evidence type="ECO:0000313" key="2">
    <source>
        <dbReference type="EMBL" id="GAA4882843.1"/>
    </source>
</evidence>
<comment type="caution">
    <text evidence="2">The sequence shown here is derived from an EMBL/GenBank/DDBJ whole genome shotgun (WGS) entry which is preliminary data.</text>
</comment>
<accession>A0ABP9EMA4</accession>
<organism evidence="2 3">
    <name type="scientific">Actinomycetospora straminea</name>
    <dbReference type="NCBI Taxonomy" id="663607"/>
    <lineage>
        <taxon>Bacteria</taxon>
        <taxon>Bacillati</taxon>
        <taxon>Actinomycetota</taxon>
        <taxon>Actinomycetes</taxon>
        <taxon>Pseudonocardiales</taxon>
        <taxon>Pseudonocardiaceae</taxon>
        <taxon>Actinomycetospora</taxon>
    </lineage>
</organism>
<evidence type="ECO:0000313" key="3">
    <source>
        <dbReference type="Proteomes" id="UP001500457"/>
    </source>
</evidence>
<reference evidence="3" key="1">
    <citation type="journal article" date="2019" name="Int. J. Syst. Evol. Microbiol.">
        <title>The Global Catalogue of Microorganisms (GCM) 10K type strain sequencing project: providing services to taxonomists for standard genome sequencing and annotation.</title>
        <authorList>
            <consortium name="The Broad Institute Genomics Platform"/>
            <consortium name="The Broad Institute Genome Sequencing Center for Infectious Disease"/>
            <person name="Wu L."/>
            <person name="Ma J."/>
        </authorList>
    </citation>
    <scope>NUCLEOTIDE SEQUENCE [LARGE SCALE GENOMIC DNA]</scope>
    <source>
        <strain evidence="3">JCM 17983</strain>
    </source>
</reference>
<evidence type="ECO:0000256" key="1">
    <source>
        <dbReference type="SAM" id="MobiDB-lite"/>
    </source>
</evidence>
<dbReference type="EMBL" id="BAABHQ010000011">
    <property type="protein sequence ID" value="GAA4882843.1"/>
    <property type="molecule type" value="Genomic_DNA"/>
</dbReference>
<name>A0ABP9EMA4_9PSEU</name>
<feature type="region of interest" description="Disordered" evidence="1">
    <location>
        <begin position="153"/>
        <end position="175"/>
    </location>
</feature>
<dbReference type="Proteomes" id="UP001500457">
    <property type="component" value="Unassembled WGS sequence"/>
</dbReference>
<gene>
    <name evidence="2" type="ORF">GCM10023203_38170</name>
</gene>
<proteinExistence type="predicted"/>
<sequence>MGAGVVVGTGPVVVVVVGVAGGVVDGVVVVLTVVPEHVTGFCTGALGALVQLPALAVTRTVMGVSVDVVVSVVDVPLTVFGGGAPMPSGRVDSTVYWPAPLTAFQLTGMVAVVTSPLVVHVTVPIATPVGTSICPARAVAVPVFVVCQPAVATPPPASSSVTTTAARRPRRLMRS</sequence>
<protein>
    <submittedName>
        <fullName evidence="2">Uncharacterized protein</fullName>
    </submittedName>
</protein>
<keyword evidence="3" id="KW-1185">Reference proteome</keyword>